<feature type="transmembrane region" description="Helical" evidence="11">
    <location>
        <begin position="384"/>
        <end position="406"/>
    </location>
</feature>
<evidence type="ECO:0000313" key="13">
    <source>
        <dbReference type="EMBL" id="ADU48751.1"/>
    </source>
</evidence>
<keyword evidence="4" id="KW-0645">Protease</keyword>
<dbReference type="Proteomes" id="UP000008914">
    <property type="component" value="Chromosome"/>
</dbReference>
<dbReference type="CDD" id="cd06163">
    <property type="entry name" value="S2P-M50_PDZ_RseP-like"/>
    <property type="match status" value="1"/>
</dbReference>
<evidence type="ECO:0000256" key="8">
    <source>
        <dbReference type="ARBA" id="ARBA00022989"/>
    </source>
</evidence>
<dbReference type="InterPro" id="IPR008915">
    <property type="entry name" value="Peptidase_M50"/>
</dbReference>
<keyword evidence="8 11" id="KW-1133">Transmembrane helix</keyword>
<dbReference type="EMBL" id="CP002343">
    <property type="protein sequence ID" value="ADU48751.1"/>
    <property type="molecule type" value="Genomic_DNA"/>
</dbReference>
<comment type="similarity">
    <text evidence="3">Belongs to the peptidase M50B family.</text>
</comment>
<evidence type="ECO:0000313" key="14">
    <source>
        <dbReference type="Proteomes" id="UP000008914"/>
    </source>
</evidence>
<keyword evidence="6" id="KW-0378">Hydrolase</keyword>
<evidence type="ECO:0000256" key="2">
    <source>
        <dbReference type="ARBA" id="ARBA00004141"/>
    </source>
</evidence>
<keyword evidence="10 11" id="KW-0472">Membrane</keyword>
<gene>
    <name evidence="13" type="ordered locus">Intca_2242</name>
</gene>
<dbReference type="Pfam" id="PF17820">
    <property type="entry name" value="PDZ_6"/>
    <property type="match status" value="1"/>
</dbReference>
<dbReference type="GO" id="GO:0006508">
    <property type="term" value="P:proteolysis"/>
    <property type="evidence" value="ECO:0007669"/>
    <property type="project" value="UniProtKB-KW"/>
</dbReference>
<dbReference type="InterPro" id="IPR004387">
    <property type="entry name" value="Pept_M50_Zn"/>
</dbReference>
<evidence type="ECO:0000256" key="4">
    <source>
        <dbReference type="ARBA" id="ARBA00022670"/>
    </source>
</evidence>
<proteinExistence type="inferred from homology"/>
<dbReference type="Pfam" id="PF02163">
    <property type="entry name" value="Peptidase_M50"/>
    <property type="match status" value="1"/>
</dbReference>
<dbReference type="STRING" id="710696.Intca_2242"/>
<dbReference type="PANTHER" id="PTHR42837:SF2">
    <property type="entry name" value="MEMBRANE METALLOPROTEASE ARASP2, CHLOROPLASTIC-RELATED"/>
    <property type="match status" value="1"/>
</dbReference>
<dbReference type="SUPFAM" id="SSF50156">
    <property type="entry name" value="PDZ domain-like"/>
    <property type="match status" value="1"/>
</dbReference>
<dbReference type="GO" id="GO:0016020">
    <property type="term" value="C:membrane"/>
    <property type="evidence" value="ECO:0007669"/>
    <property type="project" value="UniProtKB-SubCell"/>
</dbReference>
<comment type="subcellular location">
    <subcellularLocation>
        <location evidence="2">Membrane</location>
        <topology evidence="2">Multi-pass membrane protein</topology>
    </subcellularLocation>
</comment>
<evidence type="ECO:0000256" key="1">
    <source>
        <dbReference type="ARBA" id="ARBA00001947"/>
    </source>
</evidence>
<dbReference type="PANTHER" id="PTHR42837">
    <property type="entry name" value="REGULATOR OF SIGMA-E PROTEASE RSEP"/>
    <property type="match status" value="1"/>
</dbReference>
<feature type="transmembrane region" description="Helical" evidence="11">
    <location>
        <begin position="24"/>
        <end position="43"/>
    </location>
</feature>
<evidence type="ECO:0000256" key="7">
    <source>
        <dbReference type="ARBA" id="ARBA00022833"/>
    </source>
</evidence>
<dbReference type="AlphaFoldDB" id="E6SEA3"/>
<evidence type="ECO:0000256" key="11">
    <source>
        <dbReference type="SAM" id="Phobius"/>
    </source>
</evidence>
<protein>
    <submittedName>
        <fullName evidence="13">Peptidase M50</fullName>
    </submittedName>
</protein>
<feature type="domain" description="PDZ" evidence="12">
    <location>
        <begin position="206"/>
        <end position="269"/>
    </location>
</feature>
<feature type="transmembrane region" description="Helical" evidence="11">
    <location>
        <begin position="443"/>
        <end position="461"/>
    </location>
</feature>
<comment type="cofactor">
    <cofactor evidence="1">
        <name>Zn(2+)</name>
        <dbReference type="ChEBI" id="CHEBI:29105"/>
    </cofactor>
</comment>
<dbReference type="HOGENOM" id="CLU_025778_1_2_11"/>
<evidence type="ECO:0000256" key="5">
    <source>
        <dbReference type="ARBA" id="ARBA00022692"/>
    </source>
</evidence>
<name>E6SEA3_INTC7</name>
<keyword evidence="5 11" id="KW-0812">Transmembrane</keyword>
<evidence type="ECO:0000259" key="12">
    <source>
        <dbReference type="PROSITE" id="PS50106"/>
    </source>
</evidence>
<dbReference type="Gene3D" id="2.30.42.10">
    <property type="match status" value="1"/>
</dbReference>
<dbReference type="KEGG" id="ica:Intca_2242"/>
<evidence type="ECO:0000256" key="10">
    <source>
        <dbReference type="ARBA" id="ARBA00023136"/>
    </source>
</evidence>
<dbReference type="eggNOG" id="COG0750">
    <property type="taxonomic scope" value="Bacteria"/>
</dbReference>
<dbReference type="InterPro" id="IPR041489">
    <property type="entry name" value="PDZ_6"/>
</dbReference>
<keyword evidence="14" id="KW-1185">Reference proteome</keyword>
<dbReference type="GO" id="GO:0004222">
    <property type="term" value="F:metalloendopeptidase activity"/>
    <property type="evidence" value="ECO:0007669"/>
    <property type="project" value="InterPro"/>
</dbReference>
<dbReference type="InterPro" id="IPR036034">
    <property type="entry name" value="PDZ_sf"/>
</dbReference>
<dbReference type="InterPro" id="IPR001478">
    <property type="entry name" value="PDZ"/>
</dbReference>
<reference evidence="13 14" key="1">
    <citation type="journal article" date="2010" name="Stand. Genomic Sci.">
        <title>Complete genome sequence of Intrasporangium calvum type strain (7 KIP).</title>
        <authorList>
            <person name="Del Rio T.G."/>
            <person name="Chertkov O."/>
            <person name="Yasawong M."/>
            <person name="Lucas S."/>
            <person name="Deshpande S."/>
            <person name="Cheng J.F."/>
            <person name="Detter C."/>
            <person name="Tapia R."/>
            <person name="Han C."/>
            <person name="Goodwin L."/>
            <person name="Pitluck S."/>
            <person name="Liolios K."/>
            <person name="Ivanova N."/>
            <person name="Mavromatis K."/>
            <person name="Pati A."/>
            <person name="Chen A."/>
            <person name="Palaniappan K."/>
            <person name="Land M."/>
            <person name="Hauser L."/>
            <person name="Chang Y.J."/>
            <person name="Jeffries C.D."/>
            <person name="Rohde M."/>
            <person name="Pukall R."/>
            <person name="Sikorski J."/>
            <person name="Goker M."/>
            <person name="Woyke T."/>
            <person name="Bristow J."/>
            <person name="Eisen J.A."/>
            <person name="Markowitz V."/>
            <person name="Hugenholtz P."/>
            <person name="Kyrpides N.C."/>
            <person name="Klenk H.P."/>
            <person name="Lapidus A."/>
        </authorList>
    </citation>
    <scope>NUCLEOTIDE SEQUENCE [LARGE SCALE GENOMIC DNA]</scope>
    <source>
        <strain evidence="14">ATCC 23552 / DSM 43043 / JCM 3097 / NBRC 12989 / 7 KIP</strain>
    </source>
</reference>
<feature type="transmembrane region" description="Helical" evidence="11">
    <location>
        <begin position="157"/>
        <end position="176"/>
    </location>
</feature>
<organism evidence="13 14">
    <name type="scientific">Intrasporangium calvum (strain ATCC 23552 / DSM 43043 / JCM 3097 / NBRC 12989 / NCIMB 10167 / NRRL B-3866 / 7 KIP)</name>
    <dbReference type="NCBI Taxonomy" id="710696"/>
    <lineage>
        <taxon>Bacteria</taxon>
        <taxon>Bacillati</taxon>
        <taxon>Actinomycetota</taxon>
        <taxon>Actinomycetes</taxon>
        <taxon>Micrococcales</taxon>
        <taxon>Intrasporangiaceae</taxon>
        <taxon>Intrasporangium</taxon>
    </lineage>
</organism>
<evidence type="ECO:0000256" key="9">
    <source>
        <dbReference type="ARBA" id="ARBA00023049"/>
    </source>
</evidence>
<evidence type="ECO:0000256" key="6">
    <source>
        <dbReference type="ARBA" id="ARBA00022801"/>
    </source>
</evidence>
<keyword evidence="9" id="KW-0482">Metalloprotease</keyword>
<dbReference type="SMART" id="SM00228">
    <property type="entry name" value="PDZ"/>
    <property type="match status" value="1"/>
</dbReference>
<evidence type="ECO:0000256" key="3">
    <source>
        <dbReference type="ARBA" id="ARBA00007931"/>
    </source>
</evidence>
<keyword evidence="7" id="KW-0862">Zinc</keyword>
<dbReference type="CDD" id="cd23081">
    <property type="entry name" value="cpPDZ_EcRseP-like"/>
    <property type="match status" value="1"/>
</dbReference>
<accession>E6SEA3</accession>
<dbReference type="PROSITE" id="PS50106">
    <property type="entry name" value="PDZ"/>
    <property type="match status" value="1"/>
</dbReference>
<sequence>MSRSITSNCGQAWDLRGGCDNGRVLFLIGVLVVVVGVALSIALHEIGHLVPAKKFGVKVTQYMVGFGPTIWSRRRGETEYGIKAIPLGGYVRMVGMLPPRPGDVEGQLRTVSTGRFSQMVDQARADSMEEVRPEDADRVFYKLSPGRKVVVMLGGPLMNLLIGFVLITGVITLYGLPQVVPKVGLISECVPTATPTVADPHPACAPGDPAAPAKLGGLRENDRIVAINGAPVSTWTAVAAAIRDSGGSPMTFVVQRGGEEVTLTVTPARLERATLDEQGAPVTQDGKLVLKSVGFMGITPGQELVTTPLLEAPRFVWDRVVDTASVIWRIPEKMVGVAEAAFGSGERDPNGPISVVGVGRIGGEVAALDIPADEGGNWLKIAQLVLLIASLNLALFVFNLIPLLPLDGGHVAGAMWEAVKRGWAKLRNRPDPGYVDVAKGLPIAYGMSLVLITMSVLLIYADIVKPISIFG</sequence>